<dbReference type="GO" id="GO:0006633">
    <property type="term" value="P:fatty acid biosynthetic process"/>
    <property type="evidence" value="ECO:0007669"/>
    <property type="project" value="TreeGrafter"/>
</dbReference>
<keyword evidence="3" id="KW-1185">Reference proteome</keyword>
<sequence length="175" mass="19524">MVAWRLTLFTPECPDGRDIILIANDLTYYMGSFGPQEDWVYYKASVYARELKIPRVYISVNSGARIGVAEEVKSEFNVAWLDSERPDRGFKYLYLTPESYSKLGPLGSVKTTLIEDEGESRYKITDIIGKEDGLGVECLRDAGLIAGETAQAYEDIVTISIVTCRAIGIGSYVVR</sequence>
<dbReference type="AlphaFoldDB" id="A0A2W1B3W9"/>
<evidence type="ECO:0000313" key="2">
    <source>
        <dbReference type="EMBL" id="PZC70738.1"/>
    </source>
</evidence>
<dbReference type="InterPro" id="IPR011762">
    <property type="entry name" value="COA_CT_N"/>
</dbReference>
<dbReference type="EMBL" id="KZ150478">
    <property type="protein sequence ID" value="PZC70738.1"/>
    <property type="molecule type" value="Genomic_DNA"/>
</dbReference>
<dbReference type="OrthoDB" id="14612at2759"/>
<reference evidence="2 3" key="1">
    <citation type="journal article" date="2017" name="BMC Biol.">
        <title>Genomic innovations, transcriptional plasticity and gene loss underlying the evolution and divergence of two highly polyphagous and invasive Helicoverpa pest species.</title>
        <authorList>
            <person name="Pearce S.L."/>
            <person name="Clarke D.F."/>
            <person name="East P.D."/>
            <person name="Elfekih S."/>
            <person name="Gordon K.H."/>
            <person name="Jermiin L.S."/>
            <person name="McGaughran A."/>
            <person name="Oakeshott J.G."/>
            <person name="Papanikolaou A."/>
            <person name="Perera O.P."/>
            <person name="Rane R.V."/>
            <person name="Richards S."/>
            <person name="Tay W.T."/>
            <person name="Walsh T.K."/>
            <person name="Anderson A."/>
            <person name="Anderson C.J."/>
            <person name="Asgari S."/>
            <person name="Board P.G."/>
            <person name="Bretschneider A."/>
            <person name="Campbell P.M."/>
            <person name="Chertemps T."/>
            <person name="Christeller J.T."/>
            <person name="Coppin C.W."/>
            <person name="Downes S.J."/>
            <person name="Duan G."/>
            <person name="Farnsworth C.A."/>
            <person name="Good R.T."/>
            <person name="Han L.B."/>
            <person name="Han Y.C."/>
            <person name="Hatje K."/>
            <person name="Horne I."/>
            <person name="Huang Y.P."/>
            <person name="Hughes D.S."/>
            <person name="Jacquin-Joly E."/>
            <person name="James W."/>
            <person name="Jhangiani S."/>
            <person name="Kollmar M."/>
            <person name="Kuwar S.S."/>
            <person name="Li S."/>
            <person name="Liu N.Y."/>
            <person name="Maibeche M.T."/>
            <person name="Miller J.R."/>
            <person name="Montagne N."/>
            <person name="Perry T."/>
            <person name="Qu J."/>
            <person name="Song S.V."/>
            <person name="Sutton G.G."/>
            <person name="Vogel H."/>
            <person name="Walenz B.P."/>
            <person name="Xu W."/>
            <person name="Zhang H.J."/>
            <person name="Zou Z."/>
            <person name="Batterham P."/>
            <person name="Edwards O.R."/>
            <person name="Feyereisen R."/>
            <person name="Gibbs R.A."/>
            <person name="Heckel D.G."/>
            <person name="McGrath A."/>
            <person name="Robin C."/>
            <person name="Scherer S.E."/>
            <person name="Worley K.C."/>
            <person name="Wu Y.D."/>
        </authorList>
    </citation>
    <scope>NUCLEOTIDE SEQUENCE [LARGE SCALE GENOMIC DNA]</scope>
    <source>
        <strain evidence="2">Harm_GR_Male_#8</strain>
        <tissue evidence="2">Whole organism</tissue>
    </source>
</reference>
<dbReference type="SUPFAM" id="SSF52096">
    <property type="entry name" value="ClpP/crotonase"/>
    <property type="match status" value="1"/>
</dbReference>
<proteinExistence type="predicted"/>
<dbReference type="InterPro" id="IPR034733">
    <property type="entry name" value="AcCoA_carboxyl_beta"/>
</dbReference>
<dbReference type="PANTHER" id="PTHR45728">
    <property type="entry name" value="ACETYL-COA CARBOXYLASE, ISOFORM A"/>
    <property type="match status" value="1"/>
</dbReference>
<gene>
    <name evidence="2" type="primary">HaOG214995</name>
    <name evidence="2" type="ORF">B5X24_HaOG214995</name>
</gene>
<dbReference type="GO" id="GO:0005739">
    <property type="term" value="C:mitochondrion"/>
    <property type="evidence" value="ECO:0007669"/>
    <property type="project" value="TreeGrafter"/>
</dbReference>
<accession>A0A2W1B3W9</accession>
<evidence type="ECO:0000313" key="3">
    <source>
        <dbReference type="Proteomes" id="UP000249218"/>
    </source>
</evidence>
<dbReference type="InterPro" id="IPR049076">
    <property type="entry name" value="ACCA"/>
</dbReference>
<dbReference type="Gene3D" id="3.90.226.10">
    <property type="entry name" value="2-enoyl-CoA Hydratase, Chain A, domain 1"/>
    <property type="match status" value="2"/>
</dbReference>
<dbReference type="GO" id="GO:0003989">
    <property type="term" value="F:acetyl-CoA carboxylase activity"/>
    <property type="evidence" value="ECO:0007669"/>
    <property type="project" value="InterPro"/>
</dbReference>
<dbReference type="PROSITE" id="PS50980">
    <property type="entry name" value="COA_CT_NTER"/>
    <property type="match status" value="1"/>
</dbReference>
<dbReference type="PANTHER" id="PTHR45728:SF3">
    <property type="entry name" value="ACETYL-COA CARBOXYLASE"/>
    <property type="match status" value="1"/>
</dbReference>
<organism evidence="2 3">
    <name type="scientific">Helicoverpa armigera</name>
    <name type="common">Cotton bollworm</name>
    <name type="synonym">Heliothis armigera</name>
    <dbReference type="NCBI Taxonomy" id="29058"/>
    <lineage>
        <taxon>Eukaryota</taxon>
        <taxon>Metazoa</taxon>
        <taxon>Ecdysozoa</taxon>
        <taxon>Arthropoda</taxon>
        <taxon>Hexapoda</taxon>
        <taxon>Insecta</taxon>
        <taxon>Pterygota</taxon>
        <taxon>Neoptera</taxon>
        <taxon>Endopterygota</taxon>
        <taxon>Lepidoptera</taxon>
        <taxon>Glossata</taxon>
        <taxon>Ditrysia</taxon>
        <taxon>Noctuoidea</taxon>
        <taxon>Noctuidae</taxon>
        <taxon>Heliothinae</taxon>
        <taxon>Helicoverpa</taxon>
    </lineage>
</organism>
<name>A0A2W1B3W9_HELAM</name>
<feature type="domain" description="CoA carboxyltransferase N-terminal" evidence="1">
    <location>
        <begin position="1"/>
        <end position="175"/>
    </location>
</feature>
<protein>
    <recommendedName>
        <fullName evidence="1">CoA carboxyltransferase N-terminal domain-containing protein</fullName>
    </recommendedName>
</protein>
<dbReference type="InterPro" id="IPR029045">
    <property type="entry name" value="ClpP/crotonase-like_dom_sf"/>
</dbReference>
<dbReference type="Pfam" id="PF01039">
    <property type="entry name" value="Carboxyl_trans"/>
    <property type="match status" value="1"/>
</dbReference>
<evidence type="ECO:0000259" key="1">
    <source>
        <dbReference type="PROSITE" id="PS50980"/>
    </source>
</evidence>
<dbReference type="Proteomes" id="UP000249218">
    <property type="component" value="Unassembled WGS sequence"/>
</dbReference>